<evidence type="ECO:0000313" key="3">
    <source>
        <dbReference type="Proteomes" id="UP001412067"/>
    </source>
</evidence>
<name>A0ABR2LGQ3_9ASPA</name>
<keyword evidence="3" id="KW-1185">Reference proteome</keyword>
<organism evidence="2 3">
    <name type="scientific">Platanthera guangdongensis</name>
    <dbReference type="NCBI Taxonomy" id="2320717"/>
    <lineage>
        <taxon>Eukaryota</taxon>
        <taxon>Viridiplantae</taxon>
        <taxon>Streptophyta</taxon>
        <taxon>Embryophyta</taxon>
        <taxon>Tracheophyta</taxon>
        <taxon>Spermatophyta</taxon>
        <taxon>Magnoliopsida</taxon>
        <taxon>Liliopsida</taxon>
        <taxon>Asparagales</taxon>
        <taxon>Orchidaceae</taxon>
        <taxon>Orchidoideae</taxon>
        <taxon>Orchideae</taxon>
        <taxon>Orchidinae</taxon>
        <taxon>Platanthera</taxon>
    </lineage>
</organism>
<reference evidence="2 3" key="1">
    <citation type="journal article" date="2022" name="Nat. Plants">
        <title>Genomes of leafy and leafless Platanthera orchids illuminate the evolution of mycoheterotrophy.</title>
        <authorList>
            <person name="Li M.H."/>
            <person name="Liu K.W."/>
            <person name="Li Z."/>
            <person name="Lu H.C."/>
            <person name="Ye Q.L."/>
            <person name="Zhang D."/>
            <person name="Wang J.Y."/>
            <person name="Li Y.F."/>
            <person name="Zhong Z.M."/>
            <person name="Liu X."/>
            <person name="Yu X."/>
            <person name="Liu D.K."/>
            <person name="Tu X.D."/>
            <person name="Liu B."/>
            <person name="Hao Y."/>
            <person name="Liao X.Y."/>
            <person name="Jiang Y.T."/>
            <person name="Sun W.H."/>
            <person name="Chen J."/>
            <person name="Chen Y.Q."/>
            <person name="Ai Y."/>
            <person name="Zhai J.W."/>
            <person name="Wu S.S."/>
            <person name="Zhou Z."/>
            <person name="Hsiao Y.Y."/>
            <person name="Wu W.L."/>
            <person name="Chen Y.Y."/>
            <person name="Lin Y.F."/>
            <person name="Hsu J.L."/>
            <person name="Li C.Y."/>
            <person name="Wang Z.W."/>
            <person name="Zhao X."/>
            <person name="Zhong W.Y."/>
            <person name="Ma X.K."/>
            <person name="Ma L."/>
            <person name="Huang J."/>
            <person name="Chen G.Z."/>
            <person name="Huang M.Z."/>
            <person name="Huang L."/>
            <person name="Peng D.H."/>
            <person name="Luo Y.B."/>
            <person name="Zou S.Q."/>
            <person name="Chen S.P."/>
            <person name="Lan S."/>
            <person name="Tsai W.C."/>
            <person name="Van de Peer Y."/>
            <person name="Liu Z.J."/>
        </authorList>
    </citation>
    <scope>NUCLEOTIDE SEQUENCE [LARGE SCALE GENOMIC DNA]</scope>
    <source>
        <strain evidence="2">Lor288</strain>
    </source>
</reference>
<protein>
    <submittedName>
        <fullName evidence="2">Uncharacterized protein</fullName>
    </submittedName>
</protein>
<dbReference type="Proteomes" id="UP001412067">
    <property type="component" value="Unassembled WGS sequence"/>
</dbReference>
<dbReference type="EMBL" id="JBBWWR010000020">
    <property type="protein sequence ID" value="KAK8940160.1"/>
    <property type="molecule type" value="Genomic_DNA"/>
</dbReference>
<gene>
    <name evidence="2" type="ORF">KSP40_PGU000173</name>
</gene>
<feature type="region of interest" description="Disordered" evidence="1">
    <location>
        <begin position="543"/>
        <end position="571"/>
    </location>
</feature>
<sequence length="604" mass="67948">MKLSLGDVRAYYLSMTKNEIGFVSAQSIAVLVNYFSRIVHSIKAKEAKGRHSRLLHLAKAIQESRRSSIASRRSSHGSGGLADACGYRIAECSGNSRSSCIIKAVTDGFRVSLSMEKELMFRMLKLFRLKLLNEMYDKYTIKRSCEEKSGVGLGYQGEQGGKVMRSRRRPRESGYRDFVADEQHMYLQDPFICILSASNFFLCREQQTPANLIQRVSSAVCCAWRTREEVWERRSGVKSANSSQYNLVGHPDATFSSRAAFALHDVCSSSSARSYPDNISSSTDLPRIMVHLWMGSWGMNKNGRIQWWIHHDTRFATLDDKGIVDKAPMNNNPSLVEAVMISELQQFAIIACKMVNSLPFTITNPPKPCNKMRTHVSPWPFRWRTLAPSFTRVTCLQVTQQYPTNLQVARKVTAPQVAQVTSVRPPSRGDKPVHPTGLQQWVRLAQPPPSVRQNTDPKKTVNQQVAVPLQFPVAGQRECFYKLSPRTIAYSANHPRKLPEFSTKRKRGPEALVHIGKPLKYTAMGFQPRVARQATAPQVAQATSVRMPSRGDKHVHPTGLQQRVRPARPAPSVRQVTQSATNPPSVCQQWADSASVRLGFLYYR</sequence>
<accession>A0ABR2LGQ3</accession>
<evidence type="ECO:0000256" key="1">
    <source>
        <dbReference type="SAM" id="MobiDB-lite"/>
    </source>
</evidence>
<proteinExistence type="predicted"/>
<comment type="caution">
    <text evidence="2">The sequence shown here is derived from an EMBL/GenBank/DDBJ whole genome shotgun (WGS) entry which is preliminary data.</text>
</comment>
<evidence type="ECO:0000313" key="2">
    <source>
        <dbReference type="EMBL" id="KAK8940160.1"/>
    </source>
</evidence>